<protein>
    <submittedName>
        <fullName evidence="1">Uncharacterized protein</fullName>
    </submittedName>
</protein>
<dbReference type="OrthoDB" id="9032887at2"/>
<evidence type="ECO:0000313" key="2">
    <source>
        <dbReference type="Proteomes" id="UP000295509"/>
    </source>
</evidence>
<dbReference type="AlphaFoldDB" id="A0A4R8LQI9"/>
<gene>
    <name evidence="1" type="ORF">BX592_11164</name>
</gene>
<accession>A0A4R8LQI9</accession>
<dbReference type="Proteomes" id="UP000295509">
    <property type="component" value="Unassembled WGS sequence"/>
</dbReference>
<evidence type="ECO:0000313" key="1">
    <source>
        <dbReference type="EMBL" id="TDY48130.1"/>
    </source>
</evidence>
<dbReference type="RefSeq" id="WP_134192784.1">
    <property type="nucleotide sequence ID" value="NZ_SORE01000011.1"/>
</dbReference>
<reference evidence="1 2" key="1">
    <citation type="submission" date="2019-03" db="EMBL/GenBank/DDBJ databases">
        <title>Genomic Encyclopedia of Type Strains, Phase III (KMG-III): the genomes of soil and plant-associated and newly described type strains.</title>
        <authorList>
            <person name="Whitman W."/>
        </authorList>
    </citation>
    <scope>NUCLEOTIDE SEQUENCE [LARGE SCALE GENOMIC DNA]</scope>
    <source>
        <strain evidence="1 2">LMG 29544</strain>
    </source>
</reference>
<proteinExistence type="predicted"/>
<sequence>MKSVRVETRNGYEIRLRTVTIRHGPRAACTGATAARGYVAFVQIARDGEVFVNWHLPRLGHRWPSREQAEAEALDYAIRLVERRPFEGPPSDVPEAA</sequence>
<keyword evidence="2" id="KW-1185">Reference proteome</keyword>
<organism evidence="1 2">
    <name type="scientific">Paraburkholderia rhizosphaerae</name>
    <dbReference type="NCBI Taxonomy" id="480658"/>
    <lineage>
        <taxon>Bacteria</taxon>
        <taxon>Pseudomonadati</taxon>
        <taxon>Pseudomonadota</taxon>
        <taxon>Betaproteobacteria</taxon>
        <taxon>Burkholderiales</taxon>
        <taxon>Burkholderiaceae</taxon>
        <taxon>Paraburkholderia</taxon>
    </lineage>
</organism>
<name>A0A4R8LQI9_9BURK</name>
<comment type="caution">
    <text evidence="1">The sequence shown here is derived from an EMBL/GenBank/DDBJ whole genome shotgun (WGS) entry which is preliminary data.</text>
</comment>
<dbReference type="EMBL" id="SORE01000011">
    <property type="protein sequence ID" value="TDY48130.1"/>
    <property type="molecule type" value="Genomic_DNA"/>
</dbReference>